<evidence type="ECO:0000259" key="6">
    <source>
        <dbReference type="Pfam" id="PF01609"/>
    </source>
</evidence>
<feature type="domain" description="DUF4372" evidence="7">
    <location>
        <begin position="11"/>
        <end position="82"/>
    </location>
</feature>
<dbReference type="GO" id="GO:0004803">
    <property type="term" value="F:transposase activity"/>
    <property type="evidence" value="ECO:0007669"/>
    <property type="project" value="InterPro"/>
</dbReference>
<keyword evidence="5" id="KW-0472">Membrane</keyword>
<keyword evidence="3" id="KW-0238">DNA-binding</keyword>
<gene>
    <name evidence="8" type="ORF">ENS59_01970</name>
</gene>
<comment type="caution">
    <text evidence="8">The sequence shown here is derived from an EMBL/GenBank/DDBJ whole genome shotgun (WGS) entry which is preliminary data.</text>
</comment>
<evidence type="ECO:0000256" key="3">
    <source>
        <dbReference type="ARBA" id="ARBA00023125"/>
    </source>
</evidence>
<keyword evidence="4" id="KW-0233">DNA recombination</keyword>
<dbReference type="GO" id="GO:0003677">
    <property type="term" value="F:DNA binding"/>
    <property type="evidence" value="ECO:0007669"/>
    <property type="project" value="UniProtKB-KW"/>
</dbReference>
<comment type="similarity">
    <text evidence="1">Belongs to the transposase 11 family.</text>
</comment>
<dbReference type="GO" id="GO:0006313">
    <property type="term" value="P:DNA transposition"/>
    <property type="evidence" value="ECO:0007669"/>
    <property type="project" value="InterPro"/>
</dbReference>
<dbReference type="AlphaFoldDB" id="A0A7C3II13"/>
<proteinExistence type="inferred from homology"/>
<dbReference type="Gene3D" id="3.90.350.10">
    <property type="entry name" value="Transposase Inhibitor Protein From Tn5, Chain A, domain 1"/>
    <property type="match status" value="1"/>
</dbReference>
<evidence type="ECO:0000313" key="8">
    <source>
        <dbReference type="EMBL" id="HFH28267.1"/>
    </source>
</evidence>
<dbReference type="InterPro" id="IPR047952">
    <property type="entry name" value="Transpos_IS4"/>
</dbReference>
<evidence type="ECO:0000256" key="2">
    <source>
        <dbReference type="ARBA" id="ARBA00022578"/>
    </source>
</evidence>
<dbReference type="Pfam" id="PF01609">
    <property type="entry name" value="DDE_Tnp_1"/>
    <property type="match status" value="1"/>
</dbReference>
<feature type="domain" description="Transposase IS4-like" evidence="6">
    <location>
        <begin position="126"/>
        <end position="336"/>
    </location>
</feature>
<evidence type="ECO:0000256" key="1">
    <source>
        <dbReference type="ARBA" id="ARBA00010075"/>
    </source>
</evidence>
<name>A0A7C3II13_9SPIR</name>
<sequence length="390" mass="45061">MKEIQAMRKYTTVLGNLLSHLDRSDFEKGVKTYEGDKGVRTLSTYNLLKTLIYGQVTSAFSVREIESSMAVNSSKLYHSGLKPVKRSTLCDALEKRDHRIFESEFNSLVAKARQIAGSKGRRFKNPLKIIDASTIELCLDRFDWAKFRTTKGAVKLHLKLDGDTLYPEQAKLTTGAIHEVNEMSSLCQDSGAIYVMDRGYVDYKRLYDIELRKSFFVTRMKSNCDYEIEQELSKSKTGPIRYDGVIRLRSNKGHNSYPGPIRMVRYHDEEYDRDYVFITNNFELAAQEIADIYKSRWQVELFFKWIKQNLKIKTFWGTSKNAVFIQIWVALIVSLLLWIHKNIDGITVSAQRIIQAMKTTILTRRTILDLFNTKNSPDISVSNQLSFQGF</sequence>
<dbReference type="PANTHER" id="PTHR33258">
    <property type="entry name" value="TRANSPOSASE INSL FOR INSERTION SEQUENCE ELEMENT IS186A-RELATED"/>
    <property type="match status" value="1"/>
</dbReference>
<dbReference type="InterPro" id="IPR002559">
    <property type="entry name" value="Transposase_11"/>
</dbReference>
<evidence type="ECO:0000256" key="5">
    <source>
        <dbReference type="SAM" id="Phobius"/>
    </source>
</evidence>
<organism evidence="8">
    <name type="scientific">Gracilinema caldarium</name>
    <dbReference type="NCBI Taxonomy" id="215591"/>
    <lineage>
        <taxon>Bacteria</taxon>
        <taxon>Pseudomonadati</taxon>
        <taxon>Spirochaetota</taxon>
        <taxon>Spirochaetia</taxon>
        <taxon>Spirochaetales</taxon>
        <taxon>Breznakiellaceae</taxon>
        <taxon>Gracilinema</taxon>
    </lineage>
</organism>
<keyword evidence="5" id="KW-0812">Transmembrane</keyword>
<keyword evidence="2" id="KW-0815">Transposition</keyword>
<protein>
    <submittedName>
        <fullName evidence="8">IS4 family transposase</fullName>
    </submittedName>
</protein>
<evidence type="ECO:0000259" key="7">
    <source>
        <dbReference type="Pfam" id="PF14294"/>
    </source>
</evidence>
<accession>A0A7C3II13</accession>
<dbReference type="InterPro" id="IPR012337">
    <property type="entry name" value="RNaseH-like_sf"/>
</dbReference>
<dbReference type="PANTHER" id="PTHR33258:SF1">
    <property type="entry name" value="TRANSPOSASE INSL FOR INSERTION SEQUENCE ELEMENT IS186A-RELATED"/>
    <property type="match status" value="1"/>
</dbReference>
<dbReference type="NCBIfam" id="NF033592">
    <property type="entry name" value="transpos_IS4_1"/>
    <property type="match status" value="1"/>
</dbReference>
<feature type="transmembrane region" description="Helical" evidence="5">
    <location>
        <begin position="321"/>
        <end position="339"/>
    </location>
</feature>
<dbReference type="Pfam" id="PF14294">
    <property type="entry name" value="DUF4372"/>
    <property type="match status" value="1"/>
</dbReference>
<dbReference type="SUPFAM" id="SSF53098">
    <property type="entry name" value="Ribonuclease H-like"/>
    <property type="match status" value="1"/>
</dbReference>
<dbReference type="InterPro" id="IPR025399">
    <property type="entry name" value="DUF4372"/>
</dbReference>
<evidence type="ECO:0000256" key="4">
    <source>
        <dbReference type="ARBA" id="ARBA00023172"/>
    </source>
</evidence>
<dbReference type="EMBL" id="DSVL01000061">
    <property type="protein sequence ID" value="HFH28267.1"/>
    <property type="molecule type" value="Genomic_DNA"/>
</dbReference>
<reference evidence="8" key="1">
    <citation type="journal article" date="2020" name="mSystems">
        <title>Genome- and Community-Level Interaction Insights into Carbon Utilization and Element Cycling Functions of Hydrothermarchaeota in Hydrothermal Sediment.</title>
        <authorList>
            <person name="Zhou Z."/>
            <person name="Liu Y."/>
            <person name="Xu W."/>
            <person name="Pan J."/>
            <person name="Luo Z.H."/>
            <person name="Li M."/>
        </authorList>
    </citation>
    <scope>NUCLEOTIDE SEQUENCE [LARGE SCALE GENOMIC DNA]</scope>
    <source>
        <strain evidence="8">SpSt-503</strain>
    </source>
</reference>
<keyword evidence="5" id="KW-1133">Transmembrane helix</keyword>